<sequence length="210" mass="23875">MLDLTLRLLVLQQLFSAEMLEGRAVEKGVIPYSCAGLERSFVLRFKWYPVHRPNGEKQHPPIQTNFAVDLLANVLLSIQLLEPMHKQHGRIVYTSSCTNDPHRPENEYYKPGKLYDPQACPEETCTPRWLAQYLWPNGLFRTAEKSAQDLLPAALEPKHAWARPTEAYFNGSEQAEAAVEAKGEKKQQELWGLSLHYVGLDDESQTVDAS</sequence>
<dbReference type="EMBL" id="LHPM01000014">
    <property type="protein sequence ID" value="OAL64977.1"/>
    <property type="molecule type" value="Genomic_DNA"/>
</dbReference>
<protein>
    <submittedName>
        <fullName evidence="2">Uncharacterized protein</fullName>
    </submittedName>
</protein>
<evidence type="ECO:0000256" key="1">
    <source>
        <dbReference type="SAM" id="SignalP"/>
    </source>
</evidence>
<dbReference type="VEuPathDB" id="FungiDB:TERG_06548"/>
<evidence type="ECO:0000313" key="3">
    <source>
        <dbReference type="Proteomes" id="UP000243015"/>
    </source>
</evidence>
<dbReference type="Gene3D" id="3.40.50.720">
    <property type="entry name" value="NAD(P)-binding Rossmann-like Domain"/>
    <property type="match status" value="1"/>
</dbReference>
<dbReference type="Proteomes" id="UP000243015">
    <property type="component" value="Unassembled WGS sequence"/>
</dbReference>
<feature type="chain" id="PRO_5008085889" evidence="1">
    <location>
        <begin position="18"/>
        <end position="210"/>
    </location>
</feature>
<organism evidence="2 3">
    <name type="scientific">Trichophyton rubrum</name>
    <name type="common">Athlete's foot fungus</name>
    <name type="synonym">Epidermophyton rubrum</name>
    <dbReference type="NCBI Taxonomy" id="5551"/>
    <lineage>
        <taxon>Eukaryota</taxon>
        <taxon>Fungi</taxon>
        <taxon>Dikarya</taxon>
        <taxon>Ascomycota</taxon>
        <taxon>Pezizomycotina</taxon>
        <taxon>Eurotiomycetes</taxon>
        <taxon>Eurotiomycetidae</taxon>
        <taxon>Onygenales</taxon>
        <taxon>Arthrodermataceae</taxon>
        <taxon>Trichophyton</taxon>
    </lineage>
</organism>
<gene>
    <name evidence="2" type="ORF">A7C99_3456</name>
</gene>
<accession>A0A178F0M6</accession>
<proteinExistence type="predicted"/>
<reference evidence="2 3" key="1">
    <citation type="submission" date="2016-05" db="EMBL/GenBank/DDBJ databases">
        <title>Genome sequencing of Trichophyton rubrum CMCC(F)T1i isolated from hair.</title>
        <authorList>
            <person name="Zhan P."/>
            <person name="Tao Y."/>
            <person name="Liu W."/>
        </authorList>
    </citation>
    <scope>NUCLEOTIDE SEQUENCE [LARGE SCALE GENOMIC DNA]</scope>
    <source>
        <strain evidence="3">CMCC(F)T1i</strain>
    </source>
</reference>
<feature type="signal peptide" evidence="1">
    <location>
        <begin position="1"/>
        <end position="17"/>
    </location>
</feature>
<keyword evidence="1" id="KW-0732">Signal</keyword>
<name>A0A178F0M6_TRIRU</name>
<dbReference type="AlphaFoldDB" id="A0A178F0M6"/>
<evidence type="ECO:0000313" key="2">
    <source>
        <dbReference type="EMBL" id="OAL64977.1"/>
    </source>
</evidence>
<comment type="caution">
    <text evidence="2">The sequence shown here is derived from an EMBL/GenBank/DDBJ whole genome shotgun (WGS) entry which is preliminary data.</text>
</comment>